<proteinExistence type="predicted"/>
<dbReference type="EMBL" id="JAIWYP010000009">
    <property type="protein sequence ID" value="KAH3775635.1"/>
    <property type="molecule type" value="Genomic_DNA"/>
</dbReference>
<name>A0A9D4EC79_DREPO</name>
<feature type="compositionally biased region" description="Basic and acidic residues" evidence="3">
    <location>
        <begin position="412"/>
        <end position="432"/>
    </location>
</feature>
<dbReference type="GO" id="GO:0005524">
    <property type="term" value="F:ATP binding"/>
    <property type="evidence" value="ECO:0007669"/>
    <property type="project" value="UniProtKB-KW"/>
</dbReference>
<reference evidence="5" key="2">
    <citation type="submission" date="2020-11" db="EMBL/GenBank/DDBJ databases">
        <authorList>
            <person name="McCartney M.A."/>
            <person name="Auch B."/>
            <person name="Kono T."/>
            <person name="Mallez S."/>
            <person name="Becker A."/>
            <person name="Gohl D.M."/>
            <person name="Silverstein K.A.T."/>
            <person name="Koren S."/>
            <person name="Bechman K.B."/>
            <person name="Herman A."/>
            <person name="Abrahante J.E."/>
            <person name="Garbe J."/>
        </authorList>
    </citation>
    <scope>NUCLEOTIDE SEQUENCE</scope>
    <source>
        <strain evidence="5">Duluth1</strain>
        <tissue evidence="5">Whole animal</tissue>
    </source>
</reference>
<evidence type="ECO:0000313" key="5">
    <source>
        <dbReference type="EMBL" id="KAH3775635.1"/>
    </source>
</evidence>
<keyword evidence="6" id="KW-1185">Reference proteome</keyword>
<feature type="compositionally biased region" description="Polar residues" evidence="3">
    <location>
        <begin position="356"/>
        <end position="369"/>
    </location>
</feature>
<dbReference type="InterPro" id="IPR011009">
    <property type="entry name" value="Kinase-like_dom_sf"/>
</dbReference>
<reference evidence="5" key="1">
    <citation type="journal article" date="2019" name="bioRxiv">
        <title>The Genome of the Zebra Mussel, Dreissena polymorpha: A Resource for Invasive Species Research.</title>
        <authorList>
            <person name="McCartney M.A."/>
            <person name="Auch B."/>
            <person name="Kono T."/>
            <person name="Mallez S."/>
            <person name="Zhang Y."/>
            <person name="Obille A."/>
            <person name="Becker A."/>
            <person name="Abrahante J.E."/>
            <person name="Garbe J."/>
            <person name="Badalamenti J.P."/>
            <person name="Herman A."/>
            <person name="Mangelson H."/>
            <person name="Liachko I."/>
            <person name="Sullivan S."/>
            <person name="Sone E.D."/>
            <person name="Koren S."/>
            <person name="Silverstein K.A.T."/>
            <person name="Beckman K.B."/>
            <person name="Gohl D.M."/>
        </authorList>
    </citation>
    <scope>NUCLEOTIDE SEQUENCE</scope>
    <source>
        <strain evidence="5">Duluth1</strain>
        <tissue evidence="5">Whole animal</tissue>
    </source>
</reference>
<dbReference type="PROSITE" id="PS50011">
    <property type="entry name" value="PROTEIN_KINASE_DOM"/>
    <property type="match status" value="1"/>
</dbReference>
<gene>
    <name evidence="5" type="ORF">DPMN_177041</name>
</gene>
<evidence type="ECO:0000256" key="3">
    <source>
        <dbReference type="SAM" id="MobiDB-lite"/>
    </source>
</evidence>
<feature type="region of interest" description="Disordered" evidence="3">
    <location>
        <begin position="487"/>
        <end position="545"/>
    </location>
</feature>
<dbReference type="Pfam" id="PF00069">
    <property type="entry name" value="Pkinase"/>
    <property type="match status" value="1"/>
</dbReference>
<keyword evidence="2" id="KW-0067">ATP-binding</keyword>
<dbReference type="PANTHER" id="PTHR24055">
    <property type="entry name" value="MITOGEN-ACTIVATED PROTEIN KINASE"/>
    <property type="match status" value="1"/>
</dbReference>
<feature type="compositionally biased region" description="Basic and acidic residues" evidence="3">
    <location>
        <begin position="512"/>
        <end position="526"/>
    </location>
</feature>
<organism evidence="5 6">
    <name type="scientific">Dreissena polymorpha</name>
    <name type="common">Zebra mussel</name>
    <name type="synonym">Mytilus polymorpha</name>
    <dbReference type="NCBI Taxonomy" id="45954"/>
    <lineage>
        <taxon>Eukaryota</taxon>
        <taxon>Metazoa</taxon>
        <taxon>Spiralia</taxon>
        <taxon>Lophotrochozoa</taxon>
        <taxon>Mollusca</taxon>
        <taxon>Bivalvia</taxon>
        <taxon>Autobranchia</taxon>
        <taxon>Heteroconchia</taxon>
        <taxon>Euheterodonta</taxon>
        <taxon>Imparidentia</taxon>
        <taxon>Neoheterodontei</taxon>
        <taxon>Myida</taxon>
        <taxon>Dreissenoidea</taxon>
        <taxon>Dreissenidae</taxon>
        <taxon>Dreissena</taxon>
    </lineage>
</organism>
<evidence type="ECO:0000256" key="2">
    <source>
        <dbReference type="ARBA" id="ARBA00022840"/>
    </source>
</evidence>
<protein>
    <recommendedName>
        <fullName evidence="4">Protein kinase domain-containing protein</fullName>
    </recommendedName>
</protein>
<dbReference type="Gene3D" id="3.30.200.20">
    <property type="entry name" value="Phosphorylase Kinase, domain 1"/>
    <property type="match status" value="1"/>
</dbReference>
<dbReference type="InterPro" id="IPR000719">
    <property type="entry name" value="Prot_kinase_dom"/>
</dbReference>
<evidence type="ECO:0000313" key="6">
    <source>
        <dbReference type="Proteomes" id="UP000828390"/>
    </source>
</evidence>
<evidence type="ECO:0000259" key="4">
    <source>
        <dbReference type="PROSITE" id="PS50011"/>
    </source>
</evidence>
<dbReference type="InterPro" id="IPR050117">
    <property type="entry name" value="MAPK"/>
</dbReference>
<keyword evidence="1" id="KW-0547">Nucleotide-binding</keyword>
<comment type="caution">
    <text evidence="5">The sequence shown here is derived from an EMBL/GenBank/DDBJ whole genome shotgun (WGS) entry which is preliminary data.</text>
</comment>
<evidence type="ECO:0000256" key="1">
    <source>
        <dbReference type="ARBA" id="ARBA00022741"/>
    </source>
</evidence>
<dbReference type="GO" id="GO:0004672">
    <property type="term" value="F:protein kinase activity"/>
    <property type="evidence" value="ECO:0007669"/>
    <property type="project" value="InterPro"/>
</dbReference>
<accession>A0A9D4EC79</accession>
<dbReference type="AlphaFoldDB" id="A0A9D4EC79"/>
<feature type="domain" description="Protein kinase" evidence="4">
    <location>
        <begin position="13"/>
        <end position="299"/>
    </location>
</feature>
<feature type="compositionally biased region" description="Basic and acidic residues" evidence="3">
    <location>
        <begin position="450"/>
        <end position="465"/>
    </location>
</feature>
<sequence>MQPAARSNKMSRYKITEDLETTPTADFHLARNVKKDEIVLMKILKKNYYTLEECKGNKEVQVCLKLNHANVLKFFEFINDSNQLLMIFEYIPDNVKRVMKRRDQPFSEAETKGIMLQVFHGLSYIHGQGFIHRNLRPELLVCNEDATEVKISDFSLARSSLDTINTIADYTGQLHPYLPPEVLLQVEKYGTPVDMWAAGCVMAELLTGSPLFQSDVMEIKDLMSKICVIIGTFTKGEWQEGSQALRQAMFNLPKVEVGRGLGEAGAKVGADAKGLIMDLVVWNPSKRKTADQAIRDDFFKSDGEFVNSTENQEILKFAREKMQTWRETYQADLTRNSLAEFDRIIADVTHKAGHQPQRNPFQGFETSNPLLGDSTPRGKFGSPPQQRKLGVKGGADDPFGQFRPQRLQMDLSPRKSEKNPFTEEIKSREEHRRSHQGPPANKDSLFAPEEPPKNVDHRDRADKMRQQNYLKYRTKYGDDFLRSQLGDKLASNEKETVAPSNNRKGSVAQDRGQSRDPVRTRYDDFYKPSWADPGKPTRQPHAPIF</sequence>
<dbReference type="Gene3D" id="1.10.510.10">
    <property type="entry name" value="Transferase(Phosphotransferase) domain 1"/>
    <property type="match status" value="1"/>
</dbReference>
<dbReference type="SUPFAM" id="SSF56112">
    <property type="entry name" value="Protein kinase-like (PK-like)"/>
    <property type="match status" value="1"/>
</dbReference>
<dbReference type="Proteomes" id="UP000828390">
    <property type="component" value="Unassembled WGS sequence"/>
</dbReference>
<feature type="region of interest" description="Disordered" evidence="3">
    <location>
        <begin position="352"/>
        <end position="469"/>
    </location>
</feature>